<gene>
    <name evidence="1" type="ordered locus">AALP_Aa1g321900</name>
</gene>
<dbReference type="OMA" id="QSDGFMH"/>
<keyword evidence="2" id="KW-1185">Reference proteome</keyword>
<organism evidence="1 2">
    <name type="scientific">Arabis alpina</name>
    <name type="common">Alpine rock-cress</name>
    <dbReference type="NCBI Taxonomy" id="50452"/>
    <lineage>
        <taxon>Eukaryota</taxon>
        <taxon>Viridiplantae</taxon>
        <taxon>Streptophyta</taxon>
        <taxon>Embryophyta</taxon>
        <taxon>Tracheophyta</taxon>
        <taxon>Spermatophyta</taxon>
        <taxon>Magnoliopsida</taxon>
        <taxon>eudicotyledons</taxon>
        <taxon>Gunneridae</taxon>
        <taxon>Pentapetalae</taxon>
        <taxon>rosids</taxon>
        <taxon>malvids</taxon>
        <taxon>Brassicales</taxon>
        <taxon>Brassicaceae</taxon>
        <taxon>Arabideae</taxon>
        <taxon>Arabis</taxon>
    </lineage>
</organism>
<evidence type="ECO:0000313" key="1">
    <source>
        <dbReference type="EMBL" id="KFK44934.1"/>
    </source>
</evidence>
<dbReference type="GO" id="GO:0001164">
    <property type="term" value="F:RNA polymerase I core promoter sequence-specific DNA binding"/>
    <property type="evidence" value="ECO:0007669"/>
    <property type="project" value="TreeGrafter"/>
</dbReference>
<reference evidence="2" key="1">
    <citation type="journal article" date="2015" name="Nat. Plants">
        <title>Genome expansion of Arabis alpina linked with retrotransposition and reduced symmetric DNA methylation.</title>
        <authorList>
            <person name="Willing E.M."/>
            <person name="Rawat V."/>
            <person name="Mandakova T."/>
            <person name="Maumus F."/>
            <person name="James G.V."/>
            <person name="Nordstroem K.J."/>
            <person name="Becker C."/>
            <person name="Warthmann N."/>
            <person name="Chica C."/>
            <person name="Szarzynska B."/>
            <person name="Zytnicki M."/>
            <person name="Albani M.C."/>
            <person name="Kiefer C."/>
            <person name="Bergonzi S."/>
            <person name="Castaings L."/>
            <person name="Mateos J.L."/>
            <person name="Berns M.C."/>
            <person name="Bujdoso N."/>
            <person name="Piofczyk T."/>
            <person name="de Lorenzo L."/>
            <person name="Barrero-Sicilia C."/>
            <person name="Mateos I."/>
            <person name="Piednoel M."/>
            <person name="Hagmann J."/>
            <person name="Chen-Min-Tao R."/>
            <person name="Iglesias-Fernandez R."/>
            <person name="Schuster S.C."/>
            <person name="Alonso-Blanco C."/>
            <person name="Roudier F."/>
            <person name="Carbonero P."/>
            <person name="Paz-Ares J."/>
            <person name="Davis S.J."/>
            <person name="Pecinka A."/>
            <person name="Quesneville H."/>
            <person name="Colot V."/>
            <person name="Lysak M.A."/>
            <person name="Weigel D."/>
            <person name="Coupland G."/>
            <person name="Schneeberger K."/>
        </authorList>
    </citation>
    <scope>NUCLEOTIDE SEQUENCE [LARGE SCALE GENOMIC DNA]</scope>
    <source>
        <strain evidence="2">cv. Pajares</strain>
    </source>
</reference>
<dbReference type="PANTHER" id="PTHR15319">
    <property type="entry name" value="TATA BOX-BINDING PROTEIN ASSOCIATED FACTOR RNA POLYMERASE I SUBUNIT C"/>
    <property type="match status" value="1"/>
</dbReference>
<dbReference type="eggNOG" id="ENOG502QW2G">
    <property type="taxonomic scope" value="Eukaryota"/>
</dbReference>
<dbReference type="OrthoDB" id="2382881at2759"/>
<accession>A0A087HS32</accession>
<dbReference type="Proteomes" id="UP000029120">
    <property type="component" value="Chromosome 1"/>
</dbReference>
<evidence type="ECO:0000313" key="2">
    <source>
        <dbReference type="Proteomes" id="UP000029120"/>
    </source>
</evidence>
<proteinExistence type="predicted"/>
<dbReference type="Gramene" id="KFK44934">
    <property type="protein sequence ID" value="KFK44934"/>
    <property type="gene ID" value="AALP_AA1G321900"/>
</dbReference>
<sequence length="746" mass="83984">MIPPLELYLTIASSFYLAQVMGSDEGDVFVAKERFFSRIVKILVQPIRKLGAYKCSSSSIEVGYVMAYTLYSVHWYCVKYDGSSPVLCYLGVKQFKSCSIVSASWSPHLPGECLVLLENGEVFLFDMNQRHCGRFRGCKLKVSWDGFGSLVNKTWLGCEFGWRLGMFVVARSDAVFVVTRSSGDCSVRCLVEVESLSMAGREEFVGFVKSGSDGFRFILASASYMFLCDQRSGVPLLKWQHHVEKPCFMDVCSLSDLGVKTDESTTSCVIVGSFWNAQSQMFCYGPSPFVGKDSSSLYVWELPHNLVLPAGKCVCRDCVSREVNKEYLPEWIDWQKKRVLTLGFGVLNKYINPSGLSDRSSGFTLIRLTSSGKLEAVKFVASRDPSKSLQVVSHIDSACSSDDVNLLYLPDDEEYKFPKRFKYLELACFSALAKGALVEFLDLKMKLSGSQKKKSFSLICHEELCKKLKICGFGRNRSSSTVTAVFDNINSPTSIFDIASRETWSSLPIELLLLAFSNYSEFEDVLLDKKKPSLEFLVVPEPPQLPPFFLRNPSSRSSKWSKREQPGVELVGPIVPLPVLLTLHEFRNGCLNSEEEFSPEAELSNRCHQISKVTQDIANSGVDETTISPGDDTDENMWFNSDSQKQKKAFVAYRPITKPAAPDRQQQELTTFVSRVRRCNDGDNVNVGERTGFELFDDMSPVEICFEKRTANFDKKALLTSKALLSQWQQRSSSYQEFLSQYHLQK</sequence>
<dbReference type="GO" id="GO:0001650">
    <property type="term" value="C:fibrillar center"/>
    <property type="evidence" value="ECO:0007669"/>
    <property type="project" value="TreeGrafter"/>
</dbReference>
<dbReference type="AlphaFoldDB" id="A0A087HS32"/>
<dbReference type="InterPro" id="IPR038801">
    <property type="entry name" value="TAF1C"/>
</dbReference>
<dbReference type="PANTHER" id="PTHR15319:SF1">
    <property type="entry name" value="TATA BOX-BINDING PROTEIN-ASSOCIATED FACTOR RNA POLYMERASE I SUBUNIT C"/>
    <property type="match status" value="1"/>
</dbReference>
<dbReference type="EMBL" id="CM002869">
    <property type="protein sequence ID" value="KFK44934.1"/>
    <property type="molecule type" value="Genomic_DNA"/>
</dbReference>
<protein>
    <submittedName>
        <fullName evidence="1">Uncharacterized protein</fullName>
    </submittedName>
</protein>
<name>A0A087HS32_ARAAL</name>